<sequence length="99" mass="10291">MASDRIGGGGADAAEGEQEASRGRSGRRRGLEGATAKATALVGLSILAKGFDLRLSEVGGAIANPPGGVVGKGSVRYGILMLRILLRYGFQMLCFRIRI</sequence>
<accession>X1G6E4</accession>
<evidence type="ECO:0000313" key="2">
    <source>
        <dbReference type="EMBL" id="GAH28563.1"/>
    </source>
</evidence>
<reference evidence="2" key="1">
    <citation type="journal article" date="2014" name="Front. Microbiol.">
        <title>High frequency of phylogenetically diverse reductive dehalogenase-homologous genes in deep subseafloor sedimentary metagenomes.</title>
        <authorList>
            <person name="Kawai M."/>
            <person name="Futagami T."/>
            <person name="Toyoda A."/>
            <person name="Takaki Y."/>
            <person name="Nishi S."/>
            <person name="Hori S."/>
            <person name="Arai W."/>
            <person name="Tsubouchi T."/>
            <person name="Morono Y."/>
            <person name="Uchiyama I."/>
            <person name="Ito T."/>
            <person name="Fujiyama A."/>
            <person name="Inagaki F."/>
            <person name="Takami H."/>
        </authorList>
    </citation>
    <scope>NUCLEOTIDE SEQUENCE</scope>
    <source>
        <strain evidence="2">Expedition CK06-06</strain>
    </source>
</reference>
<organism evidence="2">
    <name type="scientific">marine sediment metagenome</name>
    <dbReference type="NCBI Taxonomy" id="412755"/>
    <lineage>
        <taxon>unclassified sequences</taxon>
        <taxon>metagenomes</taxon>
        <taxon>ecological metagenomes</taxon>
    </lineage>
</organism>
<evidence type="ECO:0000256" key="1">
    <source>
        <dbReference type="SAM" id="MobiDB-lite"/>
    </source>
</evidence>
<protein>
    <submittedName>
        <fullName evidence="2">Uncharacterized protein</fullName>
    </submittedName>
</protein>
<comment type="caution">
    <text evidence="2">The sequence shown here is derived from an EMBL/GenBank/DDBJ whole genome shotgun (WGS) entry which is preliminary data.</text>
</comment>
<feature type="region of interest" description="Disordered" evidence="1">
    <location>
        <begin position="1"/>
        <end position="33"/>
    </location>
</feature>
<gene>
    <name evidence="2" type="ORF">S03H2_10132</name>
</gene>
<dbReference type="AlphaFoldDB" id="X1G6E4"/>
<dbReference type="EMBL" id="BARU01005233">
    <property type="protein sequence ID" value="GAH28563.1"/>
    <property type="molecule type" value="Genomic_DNA"/>
</dbReference>
<name>X1G6E4_9ZZZZ</name>
<feature type="compositionally biased region" description="Gly residues" evidence="1">
    <location>
        <begin position="1"/>
        <end position="11"/>
    </location>
</feature>
<proteinExistence type="predicted"/>